<keyword evidence="1" id="KW-0812">Transmembrane</keyword>
<accession>A0AAN5CGM8</accession>
<gene>
    <name evidence="2" type="ORF">PMAYCL1PPCAC_13564</name>
</gene>
<evidence type="ECO:0000313" key="2">
    <source>
        <dbReference type="EMBL" id="GMR43369.1"/>
    </source>
</evidence>
<proteinExistence type="predicted"/>
<keyword evidence="1" id="KW-1133">Transmembrane helix</keyword>
<organism evidence="2 3">
    <name type="scientific">Pristionchus mayeri</name>
    <dbReference type="NCBI Taxonomy" id="1317129"/>
    <lineage>
        <taxon>Eukaryota</taxon>
        <taxon>Metazoa</taxon>
        <taxon>Ecdysozoa</taxon>
        <taxon>Nematoda</taxon>
        <taxon>Chromadorea</taxon>
        <taxon>Rhabditida</taxon>
        <taxon>Rhabditina</taxon>
        <taxon>Diplogasteromorpha</taxon>
        <taxon>Diplogasteroidea</taxon>
        <taxon>Neodiplogasteridae</taxon>
        <taxon>Pristionchus</taxon>
    </lineage>
</organism>
<dbReference type="Proteomes" id="UP001328107">
    <property type="component" value="Unassembled WGS sequence"/>
</dbReference>
<feature type="transmembrane region" description="Helical" evidence="1">
    <location>
        <begin position="51"/>
        <end position="73"/>
    </location>
</feature>
<dbReference type="AlphaFoldDB" id="A0AAN5CGM8"/>
<evidence type="ECO:0000313" key="3">
    <source>
        <dbReference type="Proteomes" id="UP001328107"/>
    </source>
</evidence>
<keyword evidence="1" id="KW-0472">Membrane</keyword>
<protein>
    <submittedName>
        <fullName evidence="2">Uncharacterized protein</fullName>
    </submittedName>
</protein>
<comment type="caution">
    <text evidence="2">The sequence shown here is derived from an EMBL/GenBank/DDBJ whole genome shotgun (WGS) entry which is preliminary data.</text>
</comment>
<dbReference type="EMBL" id="BTRK01000003">
    <property type="protein sequence ID" value="GMR43369.1"/>
    <property type="molecule type" value="Genomic_DNA"/>
</dbReference>
<name>A0AAN5CGM8_9BILA</name>
<sequence length="74" mass="7817">YRKSSESGATWRAVGRARCERGDWVAETEGGNISVDASLEFQCSSTMPVEALIIGCSVGGVLLLVAILVGLLIF</sequence>
<feature type="non-terminal residue" evidence="2">
    <location>
        <position position="74"/>
    </location>
</feature>
<feature type="non-terminal residue" evidence="2">
    <location>
        <position position="1"/>
    </location>
</feature>
<keyword evidence="3" id="KW-1185">Reference proteome</keyword>
<reference evidence="3" key="1">
    <citation type="submission" date="2022-10" db="EMBL/GenBank/DDBJ databases">
        <title>Genome assembly of Pristionchus species.</title>
        <authorList>
            <person name="Yoshida K."/>
            <person name="Sommer R.J."/>
        </authorList>
    </citation>
    <scope>NUCLEOTIDE SEQUENCE [LARGE SCALE GENOMIC DNA]</scope>
    <source>
        <strain evidence="3">RS5460</strain>
    </source>
</reference>
<evidence type="ECO:0000256" key="1">
    <source>
        <dbReference type="SAM" id="Phobius"/>
    </source>
</evidence>